<evidence type="ECO:0000256" key="1">
    <source>
        <dbReference type="RuleBase" id="RU003651"/>
    </source>
</evidence>
<dbReference type="Pfam" id="PF00004">
    <property type="entry name" value="AAA"/>
    <property type="match status" value="1"/>
</dbReference>
<evidence type="ECO:0000313" key="3">
    <source>
        <dbReference type="EMBL" id="UZF86649.1"/>
    </source>
</evidence>
<dbReference type="EMBL" id="CP102774">
    <property type="protein sequence ID" value="UZF86649.1"/>
    <property type="molecule type" value="Genomic_DNA"/>
</dbReference>
<comment type="similarity">
    <text evidence="1">Belongs to the AAA ATPase family.</text>
</comment>
<reference evidence="3" key="1">
    <citation type="submission" date="2022-08" db="EMBL/GenBank/DDBJ databases">
        <title>Complete Genome Sequences of 2 Bosea sp. soil isolates.</title>
        <authorList>
            <person name="Alvarez Arevalo M."/>
            <person name="Sterndorff E.B."/>
            <person name="Faurdal D."/>
            <person name="Joergensen T.S."/>
            <person name="Weber T."/>
        </authorList>
    </citation>
    <scope>NUCLEOTIDE SEQUENCE</scope>
    <source>
        <strain evidence="3">NBC_00436</strain>
    </source>
</reference>
<dbReference type="InterPro" id="IPR027417">
    <property type="entry name" value="P-loop_NTPase"/>
</dbReference>
<dbReference type="Gene3D" id="1.10.8.60">
    <property type="match status" value="1"/>
</dbReference>
<protein>
    <submittedName>
        <fullName evidence="3">ATP-binding protein</fullName>
    </submittedName>
</protein>
<proteinExistence type="inferred from homology"/>
<dbReference type="CDD" id="cd19481">
    <property type="entry name" value="RecA-like_protease"/>
    <property type="match status" value="1"/>
</dbReference>
<dbReference type="GO" id="GO:0005524">
    <property type="term" value="F:ATP binding"/>
    <property type="evidence" value="ECO:0007669"/>
    <property type="project" value="UniProtKB-KW"/>
</dbReference>
<accession>A0A9E7ZXH1</accession>
<dbReference type="SUPFAM" id="SSF52540">
    <property type="entry name" value="P-loop containing nucleoside triphosphate hydrolases"/>
    <property type="match status" value="1"/>
</dbReference>
<dbReference type="InterPro" id="IPR050168">
    <property type="entry name" value="AAA_ATPase_domain"/>
</dbReference>
<name>A0A9E7ZXH1_9HYPH</name>
<organism evidence="3">
    <name type="scientific">Bosea sp. NBC_00436</name>
    <dbReference type="NCBI Taxonomy" id="2969620"/>
    <lineage>
        <taxon>Bacteria</taxon>
        <taxon>Pseudomonadati</taxon>
        <taxon>Pseudomonadota</taxon>
        <taxon>Alphaproteobacteria</taxon>
        <taxon>Hyphomicrobiales</taxon>
        <taxon>Boseaceae</taxon>
        <taxon>Bosea</taxon>
    </lineage>
</organism>
<dbReference type="InterPro" id="IPR003593">
    <property type="entry name" value="AAA+_ATPase"/>
</dbReference>
<dbReference type="InterPro" id="IPR003959">
    <property type="entry name" value="ATPase_AAA_core"/>
</dbReference>
<dbReference type="PANTHER" id="PTHR23077">
    <property type="entry name" value="AAA-FAMILY ATPASE"/>
    <property type="match status" value="1"/>
</dbReference>
<keyword evidence="1 3" id="KW-0067">ATP-binding</keyword>
<dbReference type="PROSITE" id="PS00674">
    <property type="entry name" value="AAA"/>
    <property type="match status" value="1"/>
</dbReference>
<feature type="domain" description="AAA+ ATPase" evidence="2">
    <location>
        <begin position="236"/>
        <end position="372"/>
    </location>
</feature>
<dbReference type="AlphaFoldDB" id="A0A9E7ZXH1"/>
<sequence>MTGTVKVGRVLSSGIDWQIVQTNERGRALLMRGATLQRWFDTGLLTEDVCVEVRYGTSAWHAVVSGAGSTLAKLDRSPAPNDKSEALAFASSIRETRKLDTTTSLQNGLYVERLSRVLPTYEADADADDDLVLGSWLTGGLRVSVTPMAKMQNLLSWLPAEGVADVVRTAGLTPVGMVAVTTPGQNTPSGALRNQDGGSEGRFRLPGRSTLEEFFNDHVVDVVQNRQHYEALGIGNPAAIILEGPPGCGKTVAVERLVAFLGWPQFGVEANSIGSPYIHETGRKVAQLFQAAIDAAPSVVVIDEMDAFLAARGSGESGQHRVEEVAEFLRIIPSAIKAGVMIIGMTNRLDAIDPAILRRGRFDHVIKVDFANGAEMLDLLSSLLDGVPLADDVRLDSYAERLAGRPLSDTAFVVREGARLAAKARRNEVDRESLEAALKTLPPIGEVKNRVGFL</sequence>
<gene>
    <name evidence="3" type="ORF">NWE54_23240</name>
</gene>
<evidence type="ECO:0000259" key="2">
    <source>
        <dbReference type="SMART" id="SM00382"/>
    </source>
</evidence>
<dbReference type="SMART" id="SM00382">
    <property type="entry name" value="AAA"/>
    <property type="match status" value="1"/>
</dbReference>
<dbReference type="Gene3D" id="3.40.50.300">
    <property type="entry name" value="P-loop containing nucleotide triphosphate hydrolases"/>
    <property type="match status" value="1"/>
</dbReference>
<keyword evidence="1" id="KW-0547">Nucleotide-binding</keyword>
<dbReference type="GO" id="GO:0016887">
    <property type="term" value="F:ATP hydrolysis activity"/>
    <property type="evidence" value="ECO:0007669"/>
    <property type="project" value="InterPro"/>
</dbReference>
<dbReference type="InterPro" id="IPR003960">
    <property type="entry name" value="ATPase_AAA_CS"/>
</dbReference>